<dbReference type="Proteomes" id="UP000796880">
    <property type="component" value="Unassembled WGS sequence"/>
</dbReference>
<feature type="region of interest" description="Disordered" evidence="1">
    <location>
        <begin position="447"/>
        <end position="488"/>
    </location>
</feature>
<dbReference type="AlphaFoldDB" id="A0A8K0GUV4"/>
<dbReference type="InterPro" id="IPR039928">
    <property type="entry name" value="LNK"/>
</dbReference>
<dbReference type="PANTHER" id="PTHR33334">
    <property type="entry name" value="PROTEIN LNK1"/>
    <property type="match status" value="1"/>
</dbReference>
<accession>A0A8K0GUV4</accession>
<organism evidence="2 3">
    <name type="scientific">Rhamnella rubrinervis</name>
    <dbReference type="NCBI Taxonomy" id="2594499"/>
    <lineage>
        <taxon>Eukaryota</taxon>
        <taxon>Viridiplantae</taxon>
        <taxon>Streptophyta</taxon>
        <taxon>Embryophyta</taxon>
        <taxon>Tracheophyta</taxon>
        <taxon>Spermatophyta</taxon>
        <taxon>Magnoliopsida</taxon>
        <taxon>eudicotyledons</taxon>
        <taxon>Gunneridae</taxon>
        <taxon>Pentapetalae</taxon>
        <taxon>rosids</taxon>
        <taxon>fabids</taxon>
        <taxon>Rosales</taxon>
        <taxon>Rhamnaceae</taxon>
        <taxon>rhamnoid group</taxon>
        <taxon>Rhamneae</taxon>
        <taxon>Rhamnella</taxon>
    </lineage>
</organism>
<name>A0A8K0GUV4_9ROSA</name>
<feature type="region of interest" description="Disordered" evidence="1">
    <location>
        <begin position="612"/>
        <end position="631"/>
    </location>
</feature>
<evidence type="ECO:0000313" key="2">
    <source>
        <dbReference type="EMBL" id="KAF3435010.1"/>
    </source>
</evidence>
<feature type="compositionally biased region" description="Polar residues" evidence="1">
    <location>
        <begin position="447"/>
        <end position="478"/>
    </location>
</feature>
<proteinExistence type="predicted"/>
<dbReference type="EMBL" id="VOIH02000010">
    <property type="protein sequence ID" value="KAF3435010.1"/>
    <property type="molecule type" value="Genomic_DNA"/>
</dbReference>
<feature type="compositionally biased region" description="Low complexity" evidence="1">
    <location>
        <begin position="280"/>
        <end position="289"/>
    </location>
</feature>
<gene>
    <name evidence="2" type="ORF">FNV43_RR22097</name>
</gene>
<evidence type="ECO:0000313" key="3">
    <source>
        <dbReference type="Proteomes" id="UP000796880"/>
    </source>
</evidence>
<dbReference type="PANTHER" id="PTHR33334:SF8">
    <property type="entry name" value="PROTEIN LNK1"/>
    <property type="match status" value="1"/>
</dbReference>
<dbReference type="OrthoDB" id="618331at2759"/>
<evidence type="ECO:0000256" key="1">
    <source>
        <dbReference type="SAM" id="MobiDB-lite"/>
    </source>
</evidence>
<feature type="region of interest" description="Disordered" evidence="1">
    <location>
        <begin position="689"/>
        <end position="714"/>
    </location>
</feature>
<reference evidence="2" key="1">
    <citation type="submission" date="2020-03" db="EMBL/GenBank/DDBJ databases">
        <title>A high-quality chromosome-level genome assembly of a woody plant with both climbing and erect habits, Rhamnella rubrinervis.</title>
        <authorList>
            <person name="Lu Z."/>
            <person name="Yang Y."/>
            <person name="Zhu X."/>
            <person name="Sun Y."/>
        </authorList>
    </citation>
    <scope>NUCLEOTIDE SEQUENCE</scope>
    <source>
        <strain evidence="2">BYM</strain>
        <tissue evidence="2">Leaf</tissue>
    </source>
</reference>
<evidence type="ECO:0008006" key="4">
    <source>
        <dbReference type="Google" id="ProtNLM"/>
    </source>
</evidence>
<feature type="compositionally biased region" description="Basic and acidic residues" evidence="1">
    <location>
        <begin position="290"/>
        <end position="299"/>
    </location>
</feature>
<sequence length="714" mass="78858">MWGLYKMIEEISLRDDVFSGSHFHKGRFVVISLSFGGISLLVPVKLEDNVWDEFGETDDHIVPHPNNEHGDCSATEGDSRKKPWCEVIGITSNSDTSTRYAIQGKEKRNLSTLTNKDIMLEKGSWSHTPDGMFPSCDADSIKEVTSIASDNTRMSSHSFKSGNVDSGDNEFCTDDPMMGDGCTGMTVDNNLYRYPLSQVSQAGDDLSFFDNDQEDKENGDLLYYGWPDIGNFEDVDRMFRSCDSTFGLGSLNNDDELCWFSSSNATGGSGDELKSDFKFSNSDTSSSKVVSEHHEDMKPKNAGPLINGLNKKSTFNSKKMDSQCIDDNDTAALGHVSFENRFDAKSESRYILMPKEQINLHKKQANYHNVTEGQKIDGRIENGGSFNPKKVSDLNHPRGDISFEAYSTSGIQQHKQSAGPGSMSYMQTDLSYRHLTYSHVPDQISVCPTPSGTQSENNGYPSSLKESSYASNQVQSMEGSRGPSVETPAITTGKKREKLYSCQDFQSSLDTNLKNADKTSPVPFCGKFSAQKQVLQSDNEIEGHSDVEGMSIEIPADLDSSNIQESSCMSTALDKISLEATSFRQLQQVMEQLDIRTKLCIRDSLYRLARSAEQRHNCASQDSSVRDNRDASGALVAQETNKCAGFMDIETDTNPIDRSIAHLLFHRPSDPSAVPASDSLSLRSHTLMHESVTSPSEMLEKQVGQEETTAGAEK</sequence>
<dbReference type="GO" id="GO:0007623">
    <property type="term" value="P:circadian rhythm"/>
    <property type="evidence" value="ECO:0007669"/>
    <property type="project" value="InterPro"/>
</dbReference>
<dbReference type="GO" id="GO:0006355">
    <property type="term" value="P:regulation of DNA-templated transcription"/>
    <property type="evidence" value="ECO:0007669"/>
    <property type="project" value="InterPro"/>
</dbReference>
<keyword evidence="3" id="KW-1185">Reference proteome</keyword>
<comment type="caution">
    <text evidence="2">The sequence shown here is derived from an EMBL/GenBank/DDBJ whole genome shotgun (WGS) entry which is preliminary data.</text>
</comment>
<protein>
    <recommendedName>
        <fullName evidence="4">Protein LNK1</fullName>
    </recommendedName>
</protein>
<feature type="region of interest" description="Disordered" evidence="1">
    <location>
        <begin position="280"/>
        <end position="308"/>
    </location>
</feature>